<evidence type="ECO:0000256" key="1">
    <source>
        <dbReference type="PROSITE-ProRule" id="PRU00042"/>
    </source>
</evidence>
<dbReference type="EMBL" id="WUBL01000019">
    <property type="protein sequence ID" value="KAF2970748.1"/>
    <property type="molecule type" value="Genomic_DNA"/>
</dbReference>
<comment type="caution">
    <text evidence="5">The sequence shown here is derived from an EMBL/GenBank/DDBJ whole genome shotgun (WGS) entry which is preliminary data.</text>
</comment>
<dbReference type="InParanoid" id="A0A7C8MUK2"/>
<feature type="domain" description="C2H2-type" evidence="4">
    <location>
        <begin position="368"/>
        <end position="388"/>
    </location>
</feature>
<dbReference type="PANTHER" id="PTHR34414:SF1">
    <property type="entry name" value="SUBTILISIN-LIKE SERINE PROTEASE"/>
    <property type="match status" value="1"/>
</dbReference>
<dbReference type="Gene3D" id="3.30.160.60">
    <property type="entry name" value="Classic Zinc Finger"/>
    <property type="match status" value="1"/>
</dbReference>
<dbReference type="GO" id="GO:0008270">
    <property type="term" value="F:zinc ion binding"/>
    <property type="evidence" value="ECO:0007669"/>
    <property type="project" value="UniProtKB-KW"/>
</dbReference>
<feature type="transmembrane region" description="Helical" evidence="3">
    <location>
        <begin position="224"/>
        <end position="251"/>
    </location>
</feature>
<evidence type="ECO:0000256" key="2">
    <source>
        <dbReference type="SAM" id="MobiDB-lite"/>
    </source>
</evidence>
<protein>
    <recommendedName>
        <fullName evidence="4">C2H2-type domain-containing protein</fullName>
    </recommendedName>
</protein>
<evidence type="ECO:0000313" key="6">
    <source>
        <dbReference type="Proteomes" id="UP000481858"/>
    </source>
</evidence>
<keyword evidence="6" id="KW-1185">Reference proteome</keyword>
<gene>
    <name evidence="5" type="ORF">GQX73_g2821</name>
</gene>
<reference evidence="5 6" key="1">
    <citation type="submission" date="2019-12" db="EMBL/GenBank/DDBJ databases">
        <title>Draft genome sequence of the ascomycete Xylaria multiplex DSM 110363.</title>
        <authorList>
            <person name="Buettner E."/>
            <person name="Kellner H."/>
        </authorList>
    </citation>
    <scope>NUCLEOTIDE SEQUENCE [LARGE SCALE GENOMIC DNA]</scope>
    <source>
        <strain evidence="5 6">DSM 110363</strain>
    </source>
</reference>
<dbReference type="InterPro" id="IPR046536">
    <property type="entry name" value="DUF6601"/>
</dbReference>
<keyword evidence="3" id="KW-0472">Membrane</keyword>
<evidence type="ECO:0000259" key="4">
    <source>
        <dbReference type="PROSITE" id="PS50157"/>
    </source>
</evidence>
<keyword evidence="3" id="KW-0812">Transmembrane</keyword>
<dbReference type="PANTHER" id="PTHR34414">
    <property type="entry name" value="HET DOMAIN-CONTAINING PROTEIN-RELATED"/>
    <property type="match status" value="1"/>
</dbReference>
<evidence type="ECO:0000313" key="5">
    <source>
        <dbReference type="EMBL" id="KAF2970748.1"/>
    </source>
</evidence>
<dbReference type="Proteomes" id="UP000481858">
    <property type="component" value="Unassembled WGS sequence"/>
</dbReference>
<proteinExistence type="predicted"/>
<keyword evidence="1" id="KW-0862">Zinc</keyword>
<keyword evidence="1" id="KW-0863">Zinc-finger</keyword>
<feature type="region of interest" description="Disordered" evidence="2">
    <location>
        <begin position="509"/>
        <end position="531"/>
    </location>
</feature>
<keyword evidence="3" id="KW-1133">Transmembrane helix</keyword>
<name>A0A7C8MUK2_9PEZI</name>
<accession>A0A7C8MUK2</accession>
<dbReference type="InterPro" id="IPR013087">
    <property type="entry name" value="Znf_C2H2_type"/>
</dbReference>
<dbReference type="AlphaFoldDB" id="A0A7C8MUK2"/>
<sequence length="630" mass="72946">MAKTPQHESPPFEQVDQLNRDLSVNLAVRHGVQDTADGWDGCLARDLETRIADDIYPYLWLRRTVVVTEDPKLHLVWFYETVYIKPLPDYLLNYAIWREHIPKPSAEPEHTRPRYDKHRAAVGFLRSYGFLIQYESDFIIAQRANLLPKYVSFQCFQKFIQPFRSIHDDDVSHRYHYGQFRLTRLDWAVRIIRIATIVHLVRTERQLPWNYRLQLWQTSHFLQYYAAPLIFIFATLSLILSSMQVVLAALGSNTWEAFVRVSWEFSVATIIFATLPIFGAIFGPYQTPVCYSSPEGLFNDSRTNYDLQHPHPLAPYAPEPGKLSCPYRKRNPARFNVRSFPNCATNGFGDLPTLKRHIRTYHRRRPGYTCARCRKTFERKEELDEHLRALPTQLCDVLERDNDPEDGINEEIENILAERKNNRKVSSWEELWRVLFTDDKTIPSPSFVVPKIVEISEVYNAIQNVHFNESWGMDMMREDGNIYSSPRRLCDSVTKGLMTELKNVYEKDITTTQPSPGMPNPPRLAGSSSSSTFQSSVGALGETYGSISPRALFRSQKDLSRRGLILPRENDTSYLCQCGSLRREFSGVAVVADQRTPLRELYYTLRLAGIQGQVVQGKRGTRLRWTFSIN</sequence>
<dbReference type="OrthoDB" id="5086500at2759"/>
<dbReference type="Pfam" id="PF20246">
    <property type="entry name" value="DUF6601"/>
    <property type="match status" value="1"/>
</dbReference>
<feature type="transmembrane region" description="Helical" evidence="3">
    <location>
        <begin position="263"/>
        <end position="285"/>
    </location>
</feature>
<organism evidence="5 6">
    <name type="scientific">Xylaria multiplex</name>
    <dbReference type="NCBI Taxonomy" id="323545"/>
    <lineage>
        <taxon>Eukaryota</taxon>
        <taxon>Fungi</taxon>
        <taxon>Dikarya</taxon>
        <taxon>Ascomycota</taxon>
        <taxon>Pezizomycotina</taxon>
        <taxon>Sordariomycetes</taxon>
        <taxon>Xylariomycetidae</taxon>
        <taxon>Xylariales</taxon>
        <taxon>Xylariaceae</taxon>
        <taxon>Xylaria</taxon>
    </lineage>
</organism>
<evidence type="ECO:0000256" key="3">
    <source>
        <dbReference type="SAM" id="Phobius"/>
    </source>
</evidence>
<dbReference type="PROSITE" id="PS50157">
    <property type="entry name" value="ZINC_FINGER_C2H2_2"/>
    <property type="match status" value="1"/>
</dbReference>
<keyword evidence="1" id="KW-0479">Metal-binding</keyword>